<dbReference type="SUPFAM" id="SSF46785">
    <property type="entry name" value="Winged helix' DNA-binding domain"/>
    <property type="match status" value="1"/>
</dbReference>
<sequence>MHDTSARLFALLSLLQTPRDWPGSELAERLEVTPRTIRRDIDRLRELGYPVEATKGAAGGYRLVAGAAMPPLLLDDDEAVAIAVGLRTAAQSPVEGADEASVRALAKLEQVLPARLRRRVGVLAAATATMPLGFAPGVDPHHLTAIAGAVVNRERLRFAYRRADATPSRRLVEPYRLVAAAHRWYLLAHDDDRGDWRLFRADRIADPHPTGARFVQREIPGGDPAAFVTGMLNSMAPTYEVVATVRLPADQVAHRLGAAEGEVEPIDAHSCRLRGRADTVEWLAGRLLRLGCDFTVHEPPELRAYLHDLGTRALGAATGAGSSGAG</sequence>
<name>A0ABV8FIN1_9ACTN</name>
<dbReference type="PROSITE" id="PS52050">
    <property type="entry name" value="WYL"/>
    <property type="match status" value="1"/>
</dbReference>
<dbReference type="PANTHER" id="PTHR34580:SF3">
    <property type="entry name" value="PROTEIN PAFB"/>
    <property type="match status" value="1"/>
</dbReference>
<dbReference type="Proteomes" id="UP001595847">
    <property type="component" value="Unassembled WGS sequence"/>
</dbReference>
<dbReference type="InterPro" id="IPR001034">
    <property type="entry name" value="DeoR_HTH"/>
</dbReference>
<dbReference type="PROSITE" id="PS51000">
    <property type="entry name" value="HTH_DEOR_2"/>
    <property type="match status" value="1"/>
</dbReference>
<dbReference type="InterPro" id="IPR028349">
    <property type="entry name" value="PafC-like"/>
</dbReference>
<dbReference type="PIRSF" id="PIRSF016838">
    <property type="entry name" value="PafC"/>
    <property type="match status" value="1"/>
</dbReference>
<dbReference type="InterPro" id="IPR018356">
    <property type="entry name" value="Tscrpt_reg_HTH_DeoR_CS"/>
</dbReference>
<feature type="domain" description="HTH deoR-type" evidence="4">
    <location>
        <begin position="4"/>
        <end position="59"/>
    </location>
</feature>
<evidence type="ECO:0000259" key="4">
    <source>
        <dbReference type="PROSITE" id="PS51000"/>
    </source>
</evidence>
<evidence type="ECO:0000256" key="3">
    <source>
        <dbReference type="ARBA" id="ARBA00023163"/>
    </source>
</evidence>
<dbReference type="RefSeq" id="WP_378531009.1">
    <property type="nucleotide sequence ID" value="NZ_JBHSBH010000004.1"/>
</dbReference>
<accession>A0ABV8FIN1</accession>
<dbReference type="InterPro" id="IPR036388">
    <property type="entry name" value="WH-like_DNA-bd_sf"/>
</dbReference>
<dbReference type="Pfam" id="PF25583">
    <property type="entry name" value="WCX"/>
    <property type="match status" value="1"/>
</dbReference>
<keyword evidence="2" id="KW-0238">DNA-binding</keyword>
<proteinExistence type="predicted"/>
<dbReference type="Pfam" id="PF08279">
    <property type="entry name" value="HTH_11"/>
    <property type="match status" value="1"/>
</dbReference>
<keyword evidence="1" id="KW-0805">Transcription regulation</keyword>
<dbReference type="PANTHER" id="PTHR34580">
    <property type="match status" value="1"/>
</dbReference>
<evidence type="ECO:0000313" key="5">
    <source>
        <dbReference type="EMBL" id="MFC3995687.1"/>
    </source>
</evidence>
<protein>
    <submittedName>
        <fullName evidence="5">Helix-turn-helix transcriptional regulator</fullName>
    </submittedName>
</protein>
<dbReference type="InterPro" id="IPR051534">
    <property type="entry name" value="CBASS_pafABC_assoc_protein"/>
</dbReference>
<dbReference type="PROSITE" id="PS00894">
    <property type="entry name" value="HTH_DEOR_1"/>
    <property type="match status" value="1"/>
</dbReference>
<evidence type="ECO:0000256" key="2">
    <source>
        <dbReference type="ARBA" id="ARBA00023125"/>
    </source>
</evidence>
<gene>
    <name evidence="5" type="ORF">ACFOVU_07165</name>
</gene>
<reference evidence="6" key="1">
    <citation type="journal article" date="2019" name="Int. J. Syst. Evol. Microbiol.">
        <title>The Global Catalogue of Microorganisms (GCM) 10K type strain sequencing project: providing services to taxonomists for standard genome sequencing and annotation.</title>
        <authorList>
            <consortium name="The Broad Institute Genomics Platform"/>
            <consortium name="The Broad Institute Genome Sequencing Center for Infectious Disease"/>
            <person name="Wu L."/>
            <person name="Ma J."/>
        </authorList>
    </citation>
    <scope>NUCLEOTIDE SEQUENCE [LARGE SCALE GENOMIC DNA]</scope>
    <source>
        <strain evidence="6">TBRC 1826</strain>
    </source>
</reference>
<organism evidence="5 6">
    <name type="scientific">Nocardiopsis sediminis</name>
    <dbReference type="NCBI Taxonomy" id="1778267"/>
    <lineage>
        <taxon>Bacteria</taxon>
        <taxon>Bacillati</taxon>
        <taxon>Actinomycetota</taxon>
        <taxon>Actinomycetes</taxon>
        <taxon>Streptosporangiales</taxon>
        <taxon>Nocardiopsidaceae</taxon>
        <taxon>Nocardiopsis</taxon>
    </lineage>
</organism>
<evidence type="ECO:0000313" key="6">
    <source>
        <dbReference type="Proteomes" id="UP001595847"/>
    </source>
</evidence>
<keyword evidence="3" id="KW-0804">Transcription</keyword>
<comment type="caution">
    <text evidence="5">The sequence shown here is derived from an EMBL/GenBank/DDBJ whole genome shotgun (WGS) entry which is preliminary data.</text>
</comment>
<dbReference type="InterPro" id="IPR057727">
    <property type="entry name" value="WCX_dom"/>
</dbReference>
<evidence type="ECO:0000256" key="1">
    <source>
        <dbReference type="ARBA" id="ARBA00023015"/>
    </source>
</evidence>
<dbReference type="InterPro" id="IPR013196">
    <property type="entry name" value="HTH_11"/>
</dbReference>
<keyword evidence="6" id="KW-1185">Reference proteome</keyword>
<dbReference type="Pfam" id="PF13280">
    <property type="entry name" value="WYL"/>
    <property type="match status" value="1"/>
</dbReference>
<dbReference type="InterPro" id="IPR026881">
    <property type="entry name" value="WYL_dom"/>
</dbReference>
<dbReference type="InterPro" id="IPR036390">
    <property type="entry name" value="WH_DNA-bd_sf"/>
</dbReference>
<dbReference type="EMBL" id="JBHSBH010000004">
    <property type="protein sequence ID" value="MFC3995687.1"/>
    <property type="molecule type" value="Genomic_DNA"/>
</dbReference>
<dbReference type="Gene3D" id="1.10.10.10">
    <property type="entry name" value="Winged helix-like DNA-binding domain superfamily/Winged helix DNA-binding domain"/>
    <property type="match status" value="1"/>
</dbReference>